<evidence type="ECO:0000259" key="2">
    <source>
        <dbReference type="Pfam" id="PF04892"/>
    </source>
</evidence>
<sequence>MEITGNELTLELLQVFFSMGNFNVDDIILNIFGGLLGYCFLRLFLQKPSPKRSN</sequence>
<reference evidence="3 4" key="1">
    <citation type="submission" date="2023-10" db="EMBL/GenBank/DDBJ databases">
        <title>Paenibacillus strain PFR10 Genome sequencing and assembly.</title>
        <authorList>
            <person name="Kim I."/>
        </authorList>
    </citation>
    <scope>NUCLEOTIDE SEQUENCE [LARGE SCALE GENOMIC DNA]</scope>
    <source>
        <strain evidence="3 4">PFR10</strain>
    </source>
</reference>
<dbReference type="Pfam" id="PF04892">
    <property type="entry name" value="VanZ"/>
    <property type="match status" value="1"/>
</dbReference>
<accession>A0ABU3R9J9</accession>
<protein>
    <submittedName>
        <fullName evidence="3">VanZ family protein</fullName>
    </submittedName>
</protein>
<feature type="domain" description="VanZ-like" evidence="2">
    <location>
        <begin position="8"/>
        <end position="44"/>
    </location>
</feature>
<feature type="transmembrane region" description="Helical" evidence="1">
    <location>
        <begin position="27"/>
        <end position="45"/>
    </location>
</feature>
<keyword evidence="1" id="KW-1133">Transmembrane helix</keyword>
<dbReference type="RefSeq" id="WP_315950590.1">
    <property type="nucleotide sequence ID" value="NZ_JAWCUD010000002.1"/>
</dbReference>
<evidence type="ECO:0000313" key="3">
    <source>
        <dbReference type="EMBL" id="MDU0200944.1"/>
    </source>
</evidence>
<dbReference type="Proteomes" id="UP001260980">
    <property type="component" value="Unassembled WGS sequence"/>
</dbReference>
<evidence type="ECO:0000256" key="1">
    <source>
        <dbReference type="SAM" id="Phobius"/>
    </source>
</evidence>
<comment type="caution">
    <text evidence="3">The sequence shown here is derived from an EMBL/GenBank/DDBJ whole genome shotgun (WGS) entry which is preliminary data.</text>
</comment>
<dbReference type="InterPro" id="IPR006976">
    <property type="entry name" value="VanZ-like"/>
</dbReference>
<organism evidence="3 4">
    <name type="scientific">Paenibacillus violae</name>
    <dbReference type="NCBI Taxonomy" id="3077234"/>
    <lineage>
        <taxon>Bacteria</taxon>
        <taxon>Bacillati</taxon>
        <taxon>Bacillota</taxon>
        <taxon>Bacilli</taxon>
        <taxon>Bacillales</taxon>
        <taxon>Paenibacillaceae</taxon>
        <taxon>Paenibacillus</taxon>
    </lineage>
</organism>
<name>A0ABU3R9J9_9BACL</name>
<keyword evidence="1" id="KW-0812">Transmembrane</keyword>
<gene>
    <name evidence="3" type="ORF">RQP52_07570</name>
</gene>
<evidence type="ECO:0000313" key="4">
    <source>
        <dbReference type="Proteomes" id="UP001260980"/>
    </source>
</evidence>
<dbReference type="EMBL" id="JAWCUD010000002">
    <property type="protein sequence ID" value="MDU0200944.1"/>
    <property type="molecule type" value="Genomic_DNA"/>
</dbReference>
<keyword evidence="1" id="KW-0472">Membrane</keyword>
<proteinExistence type="predicted"/>
<keyword evidence="4" id="KW-1185">Reference proteome</keyword>